<feature type="compositionally biased region" description="Acidic residues" evidence="1">
    <location>
        <begin position="252"/>
        <end position="261"/>
    </location>
</feature>
<evidence type="ECO:0000313" key="4">
    <source>
        <dbReference type="Proteomes" id="UP000481861"/>
    </source>
</evidence>
<feature type="transmembrane region" description="Helical" evidence="2">
    <location>
        <begin position="183"/>
        <end position="204"/>
    </location>
</feature>
<comment type="caution">
    <text evidence="3">The sequence shown here is derived from an EMBL/GenBank/DDBJ whole genome shotgun (WGS) entry which is preliminary data.</text>
</comment>
<accession>A0A7C8M0K8</accession>
<feature type="region of interest" description="Disordered" evidence="1">
    <location>
        <begin position="235"/>
        <end position="301"/>
    </location>
</feature>
<organism evidence="3 4">
    <name type="scientific">Massariosphaeria phaeospora</name>
    <dbReference type="NCBI Taxonomy" id="100035"/>
    <lineage>
        <taxon>Eukaryota</taxon>
        <taxon>Fungi</taxon>
        <taxon>Dikarya</taxon>
        <taxon>Ascomycota</taxon>
        <taxon>Pezizomycotina</taxon>
        <taxon>Dothideomycetes</taxon>
        <taxon>Pleosporomycetidae</taxon>
        <taxon>Pleosporales</taxon>
        <taxon>Pleosporales incertae sedis</taxon>
        <taxon>Massariosphaeria</taxon>
    </lineage>
</organism>
<dbReference type="OrthoDB" id="71600at2759"/>
<feature type="transmembrane region" description="Helical" evidence="2">
    <location>
        <begin position="82"/>
        <end position="102"/>
    </location>
</feature>
<evidence type="ECO:0008006" key="5">
    <source>
        <dbReference type="Google" id="ProtNLM"/>
    </source>
</evidence>
<evidence type="ECO:0000256" key="2">
    <source>
        <dbReference type="SAM" id="Phobius"/>
    </source>
</evidence>
<protein>
    <recommendedName>
        <fullName evidence="5">Tetraspanin Tsp3</fullName>
    </recommendedName>
</protein>
<feature type="compositionally biased region" description="Polar residues" evidence="1">
    <location>
        <begin position="269"/>
        <end position="279"/>
    </location>
</feature>
<feature type="transmembrane region" description="Helical" evidence="2">
    <location>
        <begin position="41"/>
        <end position="61"/>
    </location>
</feature>
<keyword evidence="2" id="KW-1133">Transmembrane helix</keyword>
<keyword evidence="4" id="KW-1185">Reference proteome</keyword>
<evidence type="ECO:0000256" key="1">
    <source>
        <dbReference type="SAM" id="MobiDB-lite"/>
    </source>
</evidence>
<dbReference type="AlphaFoldDB" id="A0A7C8M0K8"/>
<dbReference type="EMBL" id="JAADJZ010000029">
    <property type="protein sequence ID" value="KAF2866160.1"/>
    <property type="molecule type" value="Genomic_DNA"/>
</dbReference>
<gene>
    <name evidence="3" type="ORF">BDV95DRAFT_585010</name>
</gene>
<dbReference type="Proteomes" id="UP000481861">
    <property type="component" value="Unassembled WGS sequence"/>
</dbReference>
<keyword evidence="2" id="KW-0812">Transmembrane</keyword>
<sequence length="301" mass="33567">MAFNRKQIVVSVSIVYLILATALAGYATYRTNDLSVPIPRVLSGFTTALPIVAGLLLEGGYDFTKLQERRRLLPRGDTTRPPLVIVANTLIFIFSTVVITLLGTHAAPASGLDCGLREHWQSLFHRKRSEDIRRIQDAFNCCGFKNPRDMAWPFPGKNVDQCSTAFGRTSGCFPAWKAEEQRLAGIFMAVVGLVFIWQFAFIAIPTKRESWLHQVVPDRVSRIIADEEHSSSGGLRRAIDYRPNGHGYRDNEAEEVSDDSDAETRPQRTLESGAQQAKNSRPGGNGEQQHPLIDESVWGRE</sequence>
<evidence type="ECO:0000313" key="3">
    <source>
        <dbReference type="EMBL" id="KAF2866160.1"/>
    </source>
</evidence>
<proteinExistence type="predicted"/>
<name>A0A7C8M0K8_9PLEO</name>
<feature type="transmembrane region" description="Helical" evidence="2">
    <location>
        <begin position="7"/>
        <end position="29"/>
    </location>
</feature>
<reference evidence="3 4" key="1">
    <citation type="submission" date="2020-01" db="EMBL/GenBank/DDBJ databases">
        <authorList>
            <consortium name="DOE Joint Genome Institute"/>
            <person name="Haridas S."/>
            <person name="Albert R."/>
            <person name="Binder M."/>
            <person name="Bloem J."/>
            <person name="Labutti K."/>
            <person name="Salamov A."/>
            <person name="Andreopoulos B."/>
            <person name="Baker S.E."/>
            <person name="Barry K."/>
            <person name="Bills G."/>
            <person name="Bluhm B.H."/>
            <person name="Cannon C."/>
            <person name="Castanera R."/>
            <person name="Culley D.E."/>
            <person name="Daum C."/>
            <person name="Ezra D."/>
            <person name="Gonzalez J.B."/>
            <person name="Henrissat B."/>
            <person name="Kuo A."/>
            <person name="Liang C."/>
            <person name="Lipzen A."/>
            <person name="Lutzoni F."/>
            <person name="Magnuson J."/>
            <person name="Mondo S."/>
            <person name="Nolan M."/>
            <person name="Ohm R."/>
            <person name="Pangilinan J."/>
            <person name="Park H.-J.H."/>
            <person name="Ramirez L."/>
            <person name="Alfaro M."/>
            <person name="Sun H."/>
            <person name="Tritt A."/>
            <person name="Yoshinaga Y."/>
            <person name="Zwiers L.-H.L."/>
            <person name="Turgeon B.G."/>
            <person name="Goodwin S.B."/>
            <person name="Spatafora J.W."/>
            <person name="Crous P.W."/>
            <person name="Grigoriev I.V."/>
        </authorList>
    </citation>
    <scope>NUCLEOTIDE SEQUENCE [LARGE SCALE GENOMIC DNA]</scope>
    <source>
        <strain evidence="3 4">CBS 611.86</strain>
    </source>
</reference>
<keyword evidence="2" id="KW-0472">Membrane</keyword>